<dbReference type="InterPro" id="IPR029035">
    <property type="entry name" value="DHS-like_NAD/FAD-binding_dom"/>
</dbReference>
<evidence type="ECO:0000256" key="2">
    <source>
        <dbReference type="ARBA" id="ARBA00001964"/>
    </source>
</evidence>
<evidence type="ECO:0000256" key="6">
    <source>
        <dbReference type="ARBA" id="ARBA00022842"/>
    </source>
</evidence>
<dbReference type="VEuPathDB" id="FungiDB:PV09_04796"/>
<dbReference type="Proteomes" id="UP000053259">
    <property type="component" value="Unassembled WGS sequence"/>
</dbReference>
<dbReference type="GO" id="GO:0106359">
    <property type="term" value="F:2-hydroxyacyl-CoA lyase activity"/>
    <property type="evidence" value="ECO:0007669"/>
    <property type="project" value="UniProtKB-EC"/>
</dbReference>
<dbReference type="InParanoid" id="A0A0D1XN04"/>
<dbReference type="CDD" id="cd02004">
    <property type="entry name" value="TPP_BZL_OCoD_HPCL"/>
    <property type="match status" value="1"/>
</dbReference>
<evidence type="ECO:0000256" key="12">
    <source>
        <dbReference type="ARBA" id="ARBA00044518"/>
    </source>
</evidence>
<comment type="cofactor">
    <cofactor evidence="2">
        <name>thiamine diphosphate</name>
        <dbReference type="ChEBI" id="CHEBI:58937"/>
    </cofactor>
</comment>
<dbReference type="FunFam" id="3.40.50.970:FF:000054">
    <property type="entry name" value="Putative 2-hydroxyphytanoyl-CoA lyase"/>
    <property type="match status" value="1"/>
</dbReference>
<evidence type="ECO:0000256" key="14">
    <source>
        <dbReference type="ARBA" id="ARBA00070390"/>
    </source>
</evidence>
<comment type="subcellular location">
    <subcellularLocation>
        <location evidence="3">Peroxisome matrix</location>
    </subcellularLocation>
</comment>
<evidence type="ECO:0000256" key="1">
    <source>
        <dbReference type="ARBA" id="ARBA00001946"/>
    </source>
</evidence>
<dbReference type="InterPro" id="IPR012000">
    <property type="entry name" value="Thiamin_PyroP_enz_cen_dom"/>
</dbReference>
<feature type="domain" description="Thiamine pyrophosphate enzyme N-terminal TPP-binding" evidence="18">
    <location>
        <begin position="7"/>
        <end position="121"/>
    </location>
</feature>
<dbReference type="FunFam" id="3.40.50.970:FF:000071">
    <property type="entry name" value="2-hydroxyphytanoyl-CoA lyase, putative"/>
    <property type="match status" value="1"/>
</dbReference>
<dbReference type="GO" id="GO:0005782">
    <property type="term" value="C:peroxisomal matrix"/>
    <property type="evidence" value="ECO:0007669"/>
    <property type="project" value="UniProtKB-SubCell"/>
</dbReference>
<dbReference type="InterPro" id="IPR012001">
    <property type="entry name" value="Thiamin_PyroP_enz_TPP-bd_dom"/>
</dbReference>
<sequence length="593" mass="63146">MSSDTLTGAQLAAQTLHTLGVTTLFGVVGVPVTEIAEAAINIGIRYIGCRNEQAASYAATAHGYLTKRPGVCLLVGGPGVLHGMAGIGNASENAWPLLVLAGSHESYLTTKGAFQEMDAISVITPHVKLAIRPQAPDFIPKAIANAYKTAWYGRPGPTFIDLPADVISGRSKPALAKVLSLTAPIPPPPTAGVDPVRISQAASVLRNAKAPLLVVGKGAAYARAEACIRKFVEATKVPFLPSPSGKGIIADSHPLNTSSARSTALKHADVALVLGARLNWIFHHGEAPKWNPNVKIIQVDLSAEELGRNGGDPSLAILGDINMAVPQLLEALGGWKYQAAGSDYSKKLAQTKEKNEKVALQKARDAGSPLKFEHAFTIIKETLHSLSPPGDGGVVYVSEGSQTMDIGRSIFTVEHPRLRLDAGTYATMGLGLAYMIAAHDAYNAPQAQASSGPARRKKIVALEGDSAFGFSAMEVETMARHKMDILIFVMNNGGIYHGDAKTKEEFVEKQGQQPGPKSLRSWALSHQVRYEKLAEAVGGKGYFVRTAEELKQATIEGFKATVPVVVNVVLDSGRIENNVFFAWQTMMEQKANL</sequence>
<keyword evidence="20" id="KW-1185">Reference proteome</keyword>
<evidence type="ECO:0000256" key="5">
    <source>
        <dbReference type="ARBA" id="ARBA00022723"/>
    </source>
</evidence>
<dbReference type="CDD" id="cd07035">
    <property type="entry name" value="TPP_PYR_POX_like"/>
    <property type="match status" value="1"/>
</dbReference>
<dbReference type="RefSeq" id="XP_016213830.1">
    <property type="nucleotide sequence ID" value="XM_016358212.1"/>
</dbReference>
<dbReference type="InterPro" id="IPR045025">
    <property type="entry name" value="HACL1-like"/>
</dbReference>
<evidence type="ECO:0000259" key="17">
    <source>
        <dbReference type="Pfam" id="PF02775"/>
    </source>
</evidence>
<evidence type="ECO:0000256" key="9">
    <source>
        <dbReference type="ARBA" id="ARBA00023239"/>
    </source>
</evidence>
<dbReference type="SUPFAM" id="SSF52518">
    <property type="entry name" value="Thiamin diphosphate-binding fold (THDP-binding)"/>
    <property type="match status" value="2"/>
</dbReference>
<dbReference type="SUPFAM" id="SSF52467">
    <property type="entry name" value="DHS-like NAD/FAD-binding domain"/>
    <property type="match status" value="1"/>
</dbReference>
<comment type="catalytic activity">
    <reaction evidence="10">
        <text>a 2-hydroxy-3-methyl fatty acyl-CoA = a 2-methyl-branched fatty aldehyde + formyl-CoA</text>
        <dbReference type="Rhea" id="RHEA:25375"/>
        <dbReference type="ChEBI" id="CHEBI:49188"/>
        <dbReference type="ChEBI" id="CHEBI:57376"/>
        <dbReference type="ChEBI" id="CHEBI:58783"/>
        <dbReference type="EC" id="4.1.2.63"/>
    </reaction>
    <physiologicalReaction direction="left-to-right" evidence="10">
        <dbReference type="Rhea" id="RHEA:25376"/>
    </physiologicalReaction>
</comment>
<dbReference type="FunFam" id="3.40.50.1220:FF:000006">
    <property type="entry name" value="2-hydroxyacyl-CoA lyase 1"/>
    <property type="match status" value="1"/>
</dbReference>
<accession>A0A0D1XN04</accession>
<comment type="function">
    <text evidence="13">Catalyzes a carbon-carbon cleavage reaction; cleaves a 2-hydroxy-3-methylacyl-CoA into formyl-CoA and a 2-methyl-branched fatty aldehyde.</text>
</comment>
<reference evidence="19 20" key="1">
    <citation type="submission" date="2015-01" db="EMBL/GenBank/DDBJ databases">
        <title>The Genome Sequence of Ochroconis gallopava CBS43764.</title>
        <authorList>
            <consortium name="The Broad Institute Genomics Platform"/>
            <person name="Cuomo C."/>
            <person name="de Hoog S."/>
            <person name="Gorbushina A."/>
            <person name="Stielow B."/>
            <person name="Teixiera M."/>
            <person name="Abouelleil A."/>
            <person name="Chapman S.B."/>
            <person name="Priest M."/>
            <person name="Young S.K."/>
            <person name="Wortman J."/>
            <person name="Nusbaum C."/>
            <person name="Birren B."/>
        </authorList>
    </citation>
    <scope>NUCLEOTIDE SEQUENCE [LARGE SCALE GENOMIC DNA]</scope>
    <source>
        <strain evidence="19 20">CBS 43764</strain>
    </source>
</reference>
<dbReference type="Gene3D" id="3.40.50.1220">
    <property type="entry name" value="TPP-binding domain"/>
    <property type="match status" value="1"/>
</dbReference>
<evidence type="ECO:0000259" key="16">
    <source>
        <dbReference type="Pfam" id="PF00205"/>
    </source>
</evidence>
<dbReference type="FunCoup" id="A0A0D1XN04">
    <property type="interactions" value="425"/>
</dbReference>
<evidence type="ECO:0000256" key="10">
    <source>
        <dbReference type="ARBA" id="ARBA00044451"/>
    </source>
</evidence>
<keyword evidence="6" id="KW-0460">Magnesium</keyword>
<keyword evidence="9" id="KW-0456">Lyase</keyword>
<keyword evidence="8" id="KW-0576">Peroxisome</keyword>
<dbReference type="AlphaFoldDB" id="A0A0D1XN04"/>
<evidence type="ECO:0000313" key="20">
    <source>
        <dbReference type="Proteomes" id="UP000053259"/>
    </source>
</evidence>
<dbReference type="GO" id="GO:0001561">
    <property type="term" value="P:fatty acid alpha-oxidation"/>
    <property type="evidence" value="ECO:0007669"/>
    <property type="project" value="TreeGrafter"/>
</dbReference>
<dbReference type="HOGENOM" id="CLU_013748_3_3_1"/>
<proteinExistence type="inferred from homology"/>
<dbReference type="STRING" id="253628.A0A0D1XN04"/>
<dbReference type="Pfam" id="PF02775">
    <property type="entry name" value="TPP_enzyme_C"/>
    <property type="match status" value="1"/>
</dbReference>
<evidence type="ECO:0000256" key="13">
    <source>
        <dbReference type="ARBA" id="ARBA00059692"/>
    </source>
</evidence>
<organism evidence="19 20">
    <name type="scientific">Verruconis gallopava</name>
    <dbReference type="NCBI Taxonomy" id="253628"/>
    <lineage>
        <taxon>Eukaryota</taxon>
        <taxon>Fungi</taxon>
        <taxon>Dikarya</taxon>
        <taxon>Ascomycota</taxon>
        <taxon>Pezizomycotina</taxon>
        <taxon>Dothideomycetes</taxon>
        <taxon>Pleosporomycetidae</taxon>
        <taxon>Venturiales</taxon>
        <taxon>Sympoventuriaceae</taxon>
        <taxon>Verruconis</taxon>
    </lineage>
</organism>
<dbReference type="GO" id="GO:0000287">
    <property type="term" value="F:magnesium ion binding"/>
    <property type="evidence" value="ECO:0007669"/>
    <property type="project" value="InterPro"/>
</dbReference>
<comment type="catalytic activity">
    <reaction evidence="11">
        <text>an (R)-2-hydroxy-long-chain-fatty acyl-CoA = a long-chain fatty aldehyde + formyl-CoA</text>
        <dbReference type="Rhea" id="RHEA:67444"/>
        <dbReference type="ChEBI" id="CHEBI:17176"/>
        <dbReference type="ChEBI" id="CHEBI:57376"/>
        <dbReference type="ChEBI" id="CHEBI:170012"/>
        <dbReference type="EC" id="4.1.2.63"/>
    </reaction>
    <physiologicalReaction direction="left-to-right" evidence="11">
        <dbReference type="Rhea" id="RHEA:67445"/>
    </physiologicalReaction>
</comment>
<comment type="similarity">
    <text evidence="4 15">Belongs to the TPP enzyme family.</text>
</comment>
<dbReference type="EMBL" id="KN847542">
    <property type="protein sequence ID" value="KIW03961.1"/>
    <property type="molecule type" value="Genomic_DNA"/>
</dbReference>
<evidence type="ECO:0000256" key="8">
    <source>
        <dbReference type="ARBA" id="ARBA00023140"/>
    </source>
</evidence>
<evidence type="ECO:0000256" key="7">
    <source>
        <dbReference type="ARBA" id="ARBA00023052"/>
    </source>
</evidence>
<dbReference type="PANTHER" id="PTHR43710:SF2">
    <property type="entry name" value="2-HYDROXYACYL-COA LYASE 1"/>
    <property type="match status" value="1"/>
</dbReference>
<dbReference type="Pfam" id="PF02776">
    <property type="entry name" value="TPP_enzyme_N"/>
    <property type="match status" value="1"/>
</dbReference>
<evidence type="ECO:0000256" key="3">
    <source>
        <dbReference type="ARBA" id="ARBA00004253"/>
    </source>
</evidence>
<evidence type="ECO:0000256" key="4">
    <source>
        <dbReference type="ARBA" id="ARBA00007812"/>
    </source>
</evidence>
<dbReference type="InterPro" id="IPR029061">
    <property type="entry name" value="THDP-binding"/>
</dbReference>
<dbReference type="Pfam" id="PF00205">
    <property type="entry name" value="TPP_enzyme_M"/>
    <property type="match status" value="1"/>
</dbReference>
<dbReference type="GeneID" id="27312769"/>
<keyword evidence="5" id="KW-0479">Metal-binding</keyword>
<dbReference type="InterPro" id="IPR011766">
    <property type="entry name" value="TPP_enzyme_TPP-bd"/>
</dbReference>
<keyword evidence="7 15" id="KW-0786">Thiamine pyrophosphate</keyword>
<dbReference type="PANTHER" id="PTHR43710">
    <property type="entry name" value="2-HYDROXYACYL-COA LYASE"/>
    <property type="match status" value="1"/>
</dbReference>
<protein>
    <recommendedName>
        <fullName evidence="14">2-hydroxyacyl-CoA lyase</fullName>
        <ecNumber evidence="12">4.1.2.63</ecNumber>
    </recommendedName>
</protein>
<comment type="cofactor">
    <cofactor evidence="1">
        <name>Mg(2+)</name>
        <dbReference type="ChEBI" id="CHEBI:18420"/>
    </cofactor>
</comment>
<name>A0A0D1XN04_9PEZI</name>
<gene>
    <name evidence="19" type="ORF">PV09_04796</name>
</gene>
<dbReference type="GO" id="GO:0030976">
    <property type="term" value="F:thiamine pyrophosphate binding"/>
    <property type="evidence" value="ECO:0007669"/>
    <property type="project" value="InterPro"/>
</dbReference>
<evidence type="ECO:0000256" key="15">
    <source>
        <dbReference type="RuleBase" id="RU362132"/>
    </source>
</evidence>
<dbReference type="OrthoDB" id="10006023at2759"/>
<evidence type="ECO:0000313" key="19">
    <source>
        <dbReference type="EMBL" id="KIW03961.1"/>
    </source>
</evidence>
<feature type="domain" description="Thiamine pyrophosphate enzyme central" evidence="16">
    <location>
        <begin position="198"/>
        <end position="328"/>
    </location>
</feature>
<dbReference type="EC" id="4.1.2.63" evidence="12"/>
<feature type="domain" description="Thiamine pyrophosphate enzyme TPP-binding" evidence="17">
    <location>
        <begin position="405"/>
        <end position="568"/>
    </location>
</feature>
<dbReference type="Gene3D" id="3.40.50.970">
    <property type="match status" value="2"/>
</dbReference>
<evidence type="ECO:0000259" key="18">
    <source>
        <dbReference type="Pfam" id="PF02776"/>
    </source>
</evidence>
<evidence type="ECO:0000256" key="11">
    <source>
        <dbReference type="ARBA" id="ARBA00044454"/>
    </source>
</evidence>